<dbReference type="Gene3D" id="2.60.120.10">
    <property type="entry name" value="Jelly Rolls"/>
    <property type="match status" value="1"/>
</dbReference>
<dbReference type="PANTHER" id="PTHR36440">
    <property type="entry name" value="PUTATIVE (AFU_ORTHOLOGUE AFUA_8G07350)-RELATED"/>
    <property type="match status" value="1"/>
</dbReference>
<accession>A0A1X7NQ52</accession>
<dbReference type="Pfam" id="PF07883">
    <property type="entry name" value="Cupin_2"/>
    <property type="match status" value="1"/>
</dbReference>
<gene>
    <name evidence="2" type="ORF">SAMN02982922_2282</name>
</gene>
<organism evidence="2 3">
    <name type="scientific">Mesorhizobium australicum</name>
    <dbReference type="NCBI Taxonomy" id="536018"/>
    <lineage>
        <taxon>Bacteria</taxon>
        <taxon>Pseudomonadati</taxon>
        <taxon>Pseudomonadota</taxon>
        <taxon>Alphaproteobacteria</taxon>
        <taxon>Hyphomicrobiales</taxon>
        <taxon>Phyllobacteriaceae</taxon>
        <taxon>Mesorhizobium</taxon>
    </lineage>
</organism>
<dbReference type="PANTHER" id="PTHR36440:SF1">
    <property type="entry name" value="PUTATIVE (AFU_ORTHOLOGUE AFUA_8G07350)-RELATED"/>
    <property type="match status" value="1"/>
</dbReference>
<dbReference type="Proteomes" id="UP000193083">
    <property type="component" value="Unassembled WGS sequence"/>
</dbReference>
<proteinExistence type="predicted"/>
<dbReference type="InterPro" id="IPR053146">
    <property type="entry name" value="QDO-like"/>
</dbReference>
<keyword evidence="3" id="KW-1185">Reference proteome</keyword>
<dbReference type="RefSeq" id="WP_085464279.1">
    <property type="nucleotide sequence ID" value="NZ_FXBL01000004.1"/>
</dbReference>
<evidence type="ECO:0000313" key="2">
    <source>
        <dbReference type="EMBL" id="SMH40216.1"/>
    </source>
</evidence>
<name>A0A1X7NQ52_9HYPH</name>
<dbReference type="OrthoDB" id="9798709at2"/>
<sequence>MSIQKKSAPAEHLLMFLDTLVSVRLSASAGEDRISIIEHRMPYGSKTPMHIHRKEDEVFHVLDGTMRFRVEGKDTVAHAGQIVLAPKGIPHAFRVESVSGARCLTITTGGDFERMLREMAKPAASAELMPYVEPNLHIQQALAMACARNNIDIIGGPIA</sequence>
<dbReference type="SUPFAM" id="SSF51182">
    <property type="entry name" value="RmlC-like cupins"/>
    <property type="match status" value="1"/>
</dbReference>
<dbReference type="EMBL" id="FXBL01000004">
    <property type="protein sequence ID" value="SMH40216.1"/>
    <property type="molecule type" value="Genomic_DNA"/>
</dbReference>
<dbReference type="InterPro" id="IPR011051">
    <property type="entry name" value="RmlC_Cupin_sf"/>
</dbReference>
<dbReference type="AlphaFoldDB" id="A0A1X7NQ52"/>
<reference evidence="2 3" key="1">
    <citation type="submission" date="2017-04" db="EMBL/GenBank/DDBJ databases">
        <authorList>
            <person name="Afonso C.L."/>
            <person name="Miller P.J."/>
            <person name="Scott M.A."/>
            <person name="Spackman E."/>
            <person name="Goraichik I."/>
            <person name="Dimitrov K.M."/>
            <person name="Suarez D.L."/>
            <person name="Swayne D.E."/>
        </authorList>
    </citation>
    <scope>NUCLEOTIDE SEQUENCE [LARGE SCALE GENOMIC DNA]</scope>
    <source>
        <strain evidence="2 3">B5P</strain>
    </source>
</reference>
<evidence type="ECO:0000313" key="3">
    <source>
        <dbReference type="Proteomes" id="UP000193083"/>
    </source>
</evidence>
<evidence type="ECO:0000259" key="1">
    <source>
        <dbReference type="Pfam" id="PF07883"/>
    </source>
</evidence>
<protein>
    <submittedName>
        <fullName evidence="2">Cupin domain protein</fullName>
    </submittedName>
</protein>
<dbReference type="InterPro" id="IPR013096">
    <property type="entry name" value="Cupin_2"/>
</dbReference>
<feature type="domain" description="Cupin type-2" evidence="1">
    <location>
        <begin position="40"/>
        <end position="106"/>
    </location>
</feature>
<dbReference type="InterPro" id="IPR014710">
    <property type="entry name" value="RmlC-like_jellyroll"/>
</dbReference>